<organism evidence="3 4">
    <name type="scientific">Sphingomonas montanisoli</name>
    <dbReference type="NCBI Taxonomy" id="2606412"/>
    <lineage>
        <taxon>Bacteria</taxon>
        <taxon>Pseudomonadati</taxon>
        <taxon>Pseudomonadota</taxon>
        <taxon>Alphaproteobacteria</taxon>
        <taxon>Sphingomonadales</taxon>
        <taxon>Sphingomonadaceae</taxon>
        <taxon>Sphingomonas</taxon>
    </lineage>
</organism>
<evidence type="ECO:0000256" key="2">
    <source>
        <dbReference type="SAM" id="SignalP"/>
    </source>
</evidence>
<protein>
    <submittedName>
        <fullName evidence="3">Purine nucleoside permease</fullName>
    </submittedName>
</protein>
<dbReference type="Gene3D" id="3.40.50.1580">
    <property type="entry name" value="Nucleoside phosphorylase domain"/>
    <property type="match status" value="1"/>
</dbReference>
<gene>
    <name evidence="3" type="ORF">FYJ91_09915</name>
</gene>
<dbReference type="PANTHER" id="PTHR38643:SF1">
    <property type="entry name" value="PURINE NUCLEOSIDE PERMEASE C285.05-RELATED"/>
    <property type="match status" value="1"/>
</dbReference>
<keyword evidence="4" id="KW-1185">Reference proteome</keyword>
<dbReference type="Proteomes" id="UP000322077">
    <property type="component" value="Unassembled WGS sequence"/>
</dbReference>
<dbReference type="GO" id="GO:0009116">
    <property type="term" value="P:nucleoside metabolic process"/>
    <property type="evidence" value="ECO:0007669"/>
    <property type="project" value="InterPro"/>
</dbReference>
<dbReference type="AlphaFoldDB" id="A0A5D9C827"/>
<dbReference type="GO" id="GO:0055085">
    <property type="term" value="P:transmembrane transport"/>
    <property type="evidence" value="ECO:0007669"/>
    <property type="project" value="InterPro"/>
</dbReference>
<feature type="chain" id="PRO_5022736383" evidence="2">
    <location>
        <begin position="47"/>
        <end position="389"/>
    </location>
</feature>
<dbReference type="GO" id="GO:0003824">
    <property type="term" value="F:catalytic activity"/>
    <property type="evidence" value="ECO:0007669"/>
    <property type="project" value="InterPro"/>
</dbReference>
<dbReference type="InterPro" id="IPR035994">
    <property type="entry name" value="Nucleoside_phosphorylase_sf"/>
</dbReference>
<keyword evidence="2" id="KW-0732">Signal</keyword>
<accession>A0A5D9C827</accession>
<sequence length="389" mass="41608">MTGVGERAPAGEQGGPMEKVSQRNTLRRHLLAAAALSFAWIAPAHAAEPAPAAPLPIRMVIVTAFEVGADTGDKAGEFQAWATVMPDKIAFPMGFRDLRYDAKKQALLLSTGVGTNRAAASTMALGLDPRFDLSKAYWMIAAIAGVNPNEASLGSAAWIGDVIDSDYGYAVDVREAPKGWTAGQWPRDRSAPYQLPRSPETSYNLFPVNKGLRDWAYTLTANVKLADTPDLQKMRATYTGFPKAMEPPKVIKGDEITGQTFWHGALLNAHFEKWTTYWAGDKARFVMTAMEDSGVIQSIKMLAKSGKADPQRVLVLRTGSNYSMPSPASGLGAAESLNSENSGGYSGLQPSLDAAFIIGGKVVDEITDHWDRYRDTVPGVAAGGASAGP</sequence>
<evidence type="ECO:0000256" key="1">
    <source>
        <dbReference type="SAM" id="MobiDB-lite"/>
    </source>
</evidence>
<feature type="region of interest" description="Disordered" evidence="1">
    <location>
        <begin position="1"/>
        <end position="22"/>
    </location>
</feature>
<evidence type="ECO:0000313" key="3">
    <source>
        <dbReference type="EMBL" id="TZG27859.1"/>
    </source>
</evidence>
<dbReference type="PANTHER" id="PTHR38643">
    <property type="entry name" value="PURINE NUCLEOSIDE PERMEASE C285.05-RELATED"/>
    <property type="match status" value="1"/>
</dbReference>
<dbReference type="EMBL" id="VTOU01000002">
    <property type="protein sequence ID" value="TZG27859.1"/>
    <property type="molecule type" value="Genomic_DNA"/>
</dbReference>
<dbReference type="PIRSF" id="PIRSF013171">
    <property type="entry name" value="Pur_nuclsid_perm"/>
    <property type="match status" value="1"/>
</dbReference>
<dbReference type="InterPro" id="IPR009486">
    <property type="entry name" value="Pur_nuclsid_perm"/>
</dbReference>
<dbReference type="Pfam" id="PF06516">
    <property type="entry name" value="NUP"/>
    <property type="match status" value="1"/>
</dbReference>
<comment type="caution">
    <text evidence="3">The sequence shown here is derived from an EMBL/GenBank/DDBJ whole genome shotgun (WGS) entry which is preliminary data.</text>
</comment>
<feature type="signal peptide" evidence="2">
    <location>
        <begin position="1"/>
        <end position="46"/>
    </location>
</feature>
<evidence type="ECO:0000313" key="4">
    <source>
        <dbReference type="Proteomes" id="UP000322077"/>
    </source>
</evidence>
<name>A0A5D9C827_9SPHN</name>
<proteinExistence type="predicted"/>
<reference evidence="3 4" key="1">
    <citation type="submission" date="2019-08" db="EMBL/GenBank/DDBJ databases">
        <authorList>
            <person name="Wang G."/>
            <person name="Xu Z."/>
        </authorList>
    </citation>
    <scope>NUCLEOTIDE SEQUENCE [LARGE SCALE GENOMIC DNA]</scope>
    <source>
        <strain evidence="3 4">ZX</strain>
    </source>
</reference>